<evidence type="ECO:0000313" key="4">
    <source>
        <dbReference type="Proteomes" id="UP000001420"/>
    </source>
</evidence>
<dbReference type="ESTHER" id="proma-q7vbl5">
    <property type="family name" value="Cocaine_esterase"/>
</dbReference>
<dbReference type="Gene3D" id="3.40.50.1820">
    <property type="entry name" value="alpha/beta hydrolase"/>
    <property type="match status" value="1"/>
</dbReference>
<dbReference type="EnsemblBacteria" id="AAQ00122">
    <property type="protein sequence ID" value="AAQ00122"/>
    <property type="gene ID" value="Pro_1077"/>
</dbReference>
<accession>Q7VBL5</accession>
<dbReference type="SUPFAM" id="SSF49785">
    <property type="entry name" value="Galactose-binding domain-like"/>
    <property type="match status" value="1"/>
</dbReference>
<sequence length="535" mass="60167">MNQAISYKDQSLSLIDGIKLRSRLWMPKDDGPWPALLMRQPYGRKIASTVTYAHPSWWASHGYLVIVQDVRGQGASEGEFIGFDQESSDTTQTHQWVRSLPECNGLLGTYGFSYQGLTQLLGEEGSQPPDCLAPAMTGTYEDEHWSCEGGAYWWHIGLSWGLQLAAQKQKRLKELKGWEEIRKSLQTGSYLCNGPELLKKYDPNGMAYKWLAQSESKTNQWKIHKPLTTWTKQPMLLIAGWWDPHLKGILDIYQKSISNGGQPEIHIGPASHLEWWKGTNQIQLDFFNFHLKDKKSKVKKTPSKKLWNLTIHSWETPGKTKSSIKQNTWFLSSEGLACGDTDEGLLRSHPPGKGYIDLVHDPWRPVPAIGGHLSPTPGEANRKKIDERGDVATFTSTPFKEDAILEGIPKLCIHATSDQKGFDLFIALSIILKNQSNVQQLSTGVLRIRDNDPHIFLKREVTLQPFLATFHKGSQLRISVSGASWPAIAVNPGTDKYPCVGPSPNCLITTIAMDLNQSRLQIQPLFTNIDSQEYL</sequence>
<dbReference type="InterPro" id="IPR008979">
    <property type="entry name" value="Galactose-bd-like_sf"/>
</dbReference>
<gene>
    <name evidence="3" type="ordered locus">Pro_1077</name>
</gene>
<dbReference type="InterPro" id="IPR013736">
    <property type="entry name" value="Xaa-Pro_dipept_C"/>
</dbReference>
<feature type="domain" description="Xaa-Pro dipeptidyl-peptidase C-terminal" evidence="2">
    <location>
        <begin position="284"/>
        <end position="521"/>
    </location>
</feature>
<dbReference type="Pfam" id="PF08530">
    <property type="entry name" value="PepX_C"/>
    <property type="match status" value="1"/>
</dbReference>
<organism evidence="3 4">
    <name type="scientific">Prochlorococcus marinus (strain SARG / CCMP1375 / SS120)</name>
    <dbReference type="NCBI Taxonomy" id="167539"/>
    <lineage>
        <taxon>Bacteria</taxon>
        <taxon>Bacillati</taxon>
        <taxon>Cyanobacteriota</taxon>
        <taxon>Cyanophyceae</taxon>
        <taxon>Synechococcales</taxon>
        <taxon>Prochlorococcaceae</taxon>
        <taxon>Prochlorococcus</taxon>
    </lineage>
</organism>
<dbReference type="RefSeq" id="WP_011125229.1">
    <property type="nucleotide sequence ID" value="NC_005042.1"/>
</dbReference>
<dbReference type="Gene3D" id="1.10.3020.10">
    <property type="entry name" value="alpha-amino acid ester hydrolase ( Helical cap domain)"/>
    <property type="match status" value="1"/>
</dbReference>
<reference evidence="3 4" key="1">
    <citation type="journal article" date="2003" name="Proc. Natl. Acad. Sci. U.S.A.">
        <title>Genome sequence of the cyanobacterium Prochlorococcus marinus SS120, a nearly minimal oxyphototrophic genome.</title>
        <authorList>
            <person name="Dufresne A."/>
            <person name="Salanoubat M."/>
            <person name="Partensky F."/>
            <person name="Artiguenave F."/>
            <person name="Axmann I.M."/>
            <person name="Barbe V."/>
            <person name="Duprat S."/>
            <person name="Galperin M.Y."/>
            <person name="Koonin E.V."/>
            <person name="Le Gall F."/>
            <person name="Makarova K.S."/>
            <person name="Ostrowski M."/>
            <person name="Oztas S."/>
            <person name="Robert C."/>
            <person name="Rogozin I.B."/>
            <person name="Scanlan D.J."/>
            <person name="Tandeau de Marsac N."/>
            <person name="Weissenbach J."/>
            <person name="Wincker P."/>
            <person name="Wolf Y.I."/>
            <person name="Hess W.R."/>
        </authorList>
    </citation>
    <scope>NUCLEOTIDE SEQUENCE [LARGE SCALE GENOMIC DNA]</scope>
    <source>
        <strain evidence="4">SARG / CCMP1375 / SS120</strain>
    </source>
</reference>
<dbReference type="OrthoDB" id="319764at2"/>
<evidence type="ECO:0000313" key="3">
    <source>
        <dbReference type="EMBL" id="AAQ00122.1"/>
    </source>
</evidence>
<dbReference type="InterPro" id="IPR000383">
    <property type="entry name" value="Xaa-Pro-like_dom"/>
</dbReference>
<proteinExistence type="predicted"/>
<dbReference type="Pfam" id="PF02129">
    <property type="entry name" value="Peptidase_S15"/>
    <property type="match status" value="1"/>
</dbReference>
<keyword evidence="4" id="KW-1185">Reference proteome</keyword>
<dbReference type="SUPFAM" id="SSF53474">
    <property type="entry name" value="alpha/beta-Hydrolases"/>
    <property type="match status" value="1"/>
</dbReference>
<dbReference type="HOGENOM" id="CLU_015590_5_1_3"/>
<evidence type="ECO:0000256" key="1">
    <source>
        <dbReference type="ARBA" id="ARBA00022801"/>
    </source>
</evidence>
<dbReference type="InterPro" id="IPR029058">
    <property type="entry name" value="AB_hydrolase_fold"/>
</dbReference>
<dbReference type="Gene3D" id="2.60.120.260">
    <property type="entry name" value="Galactose-binding domain-like"/>
    <property type="match status" value="1"/>
</dbReference>
<dbReference type="STRING" id="167539.Pro_1077"/>
<dbReference type="EMBL" id="AE017126">
    <property type="protein sequence ID" value="AAQ00122.1"/>
    <property type="molecule type" value="Genomic_DNA"/>
</dbReference>
<dbReference type="NCBIfam" id="TIGR00976">
    <property type="entry name" value="CocE_NonD"/>
    <property type="match status" value="1"/>
</dbReference>
<dbReference type="SMART" id="SM00939">
    <property type="entry name" value="PepX_C"/>
    <property type="match status" value="1"/>
</dbReference>
<dbReference type="KEGG" id="pma:Pro_1077"/>
<protein>
    <submittedName>
        <fullName evidence="3">Alpha/beta superfamily hydrolase</fullName>
    </submittedName>
</protein>
<keyword evidence="1 3" id="KW-0378">Hydrolase</keyword>
<dbReference type="Proteomes" id="UP000001420">
    <property type="component" value="Chromosome"/>
</dbReference>
<dbReference type="AlphaFoldDB" id="Q7VBL5"/>
<evidence type="ECO:0000259" key="2">
    <source>
        <dbReference type="SMART" id="SM00939"/>
    </source>
</evidence>
<dbReference type="eggNOG" id="COG2936">
    <property type="taxonomic scope" value="Bacteria"/>
</dbReference>
<dbReference type="GO" id="GO:0008239">
    <property type="term" value="F:dipeptidyl-peptidase activity"/>
    <property type="evidence" value="ECO:0007669"/>
    <property type="project" value="InterPro"/>
</dbReference>
<dbReference type="PATRIC" id="fig|167539.5.peg.1127"/>
<name>Q7VBL5_PROMA</name>
<dbReference type="InterPro" id="IPR005674">
    <property type="entry name" value="CocE/Ser_esterase"/>
</dbReference>